<proteinExistence type="predicted"/>
<feature type="non-terminal residue" evidence="1">
    <location>
        <position position="67"/>
    </location>
</feature>
<organism evidence="1">
    <name type="scientific">marine sediment metagenome</name>
    <dbReference type="NCBI Taxonomy" id="412755"/>
    <lineage>
        <taxon>unclassified sequences</taxon>
        <taxon>metagenomes</taxon>
        <taxon>ecological metagenomes</taxon>
    </lineage>
</organism>
<gene>
    <name evidence="1" type="ORF">S01H1_36414</name>
</gene>
<dbReference type="EMBL" id="BARS01022812">
    <property type="protein sequence ID" value="GAG04293.1"/>
    <property type="molecule type" value="Genomic_DNA"/>
</dbReference>
<sequence length="67" mass="7465">MPYSKEDIEELDRVLKRIMGEGELKSLTVPTPSGFIVEITEEKYLQVLKAGQNPLTQIFNISANAVA</sequence>
<evidence type="ECO:0000313" key="1">
    <source>
        <dbReference type="EMBL" id="GAG04293.1"/>
    </source>
</evidence>
<protein>
    <submittedName>
        <fullName evidence="1">Uncharacterized protein</fullName>
    </submittedName>
</protein>
<comment type="caution">
    <text evidence="1">The sequence shown here is derived from an EMBL/GenBank/DDBJ whole genome shotgun (WGS) entry which is preliminary data.</text>
</comment>
<accession>X0UVG5</accession>
<dbReference type="AlphaFoldDB" id="X0UVG5"/>
<name>X0UVG5_9ZZZZ</name>
<reference evidence="1" key="1">
    <citation type="journal article" date="2014" name="Front. Microbiol.">
        <title>High frequency of phylogenetically diverse reductive dehalogenase-homologous genes in deep subseafloor sedimentary metagenomes.</title>
        <authorList>
            <person name="Kawai M."/>
            <person name="Futagami T."/>
            <person name="Toyoda A."/>
            <person name="Takaki Y."/>
            <person name="Nishi S."/>
            <person name="Hori S."/>
            <person name="Arai W."/>
            <person name="Tsubouchi T."/>
            <person name="Morono Y."/>
            <person name="Uchiyama I."/>
            <person name="Ito T."/>
            <person name="Fujiyama A."/>
            <person name="Inagaki F."/>
            <person name="Takami H."/>
        </authorList>
    </citation>
    <scope>NUCLEOTIDE SEQUENCE</scope>
    <source>
        <strain evidence="1">Expedition CK06-06</strain>
    </source>
</reference>